<organism evidence="1 2">
    <name type="scientific">Planktothrix agardhii CCAP 1459/11A</name>
    <dbReference type="NCBI Taxonomy" id="282420"/>
    <lineage>
        <taxon>Bacteria</taxon>
        <taxon>Bacillati</taxon>
        <taxon>Cyanobacteriota</taxon>
        <taxon>Cyanophyceae</taxon>
        <taxon>Oscillatoriophycideae</taxon>
        <taxon>Oscillatoriales</taxon>
        <taxon>Microcoleaceae</taxon>
        <taxon>Planktothrix</taxon>
    </lineage>
</organism>
<dbReference type="AlphaFoldDB" id="A0A4P5ZFE5"/>
<dbReference type="EMBL" id="BJCD01000048">
    <property type="protein sequence ID" value="GDZ94798.1"/>
    <property type="molecule type" value="Genomic_DNA"/>
</dbReference>
<sequence>MRSTPDFFDQTQIDHWETQIPPVSNQAQLQGFVIDITQIFSLETQGTLSSRQAYSQIKQLVTELQNSVIND</sequence>
<dbReference type="InterPro" id="IPR055643">
    <property type="entry name" value="DUF7219"/>
</dbReference>
<protein>
    <submittedName>
        <fullName evidence="1">Uncharacterized protein</fullName>
    </submittedName>
</protein>
<dbReference type="Proteomes" id="UP000299794">
    <property type="component" value="Unassembled WGS sequence"/>
</dbReference>
<proteinExistence type="predicted"/>
<comment type="caution">
    <text evidence="1">The sequence shown here is derived from an EMBL/GenBank/DDBJ whole genome shotgun (WGS) entry which is preliminary data.</text>
</comment>
<evidence type="ECO:0000313" key="1">
    <source>
        <dbReference type="EMBL" id="GDZ94798.1"/>
    </source>
</evidence>
<reference evidence="2" key="1">
    <citation type="submission" date="2019-02" db="EMBL/GenBank/DDBJ databases">
        <title>Draft genome sequence of Planktothrix agardhii NIES-905.</title>
        <authorList>
            <person name="Yamaguchi H."/>
            <person name="Suzuki S."/>
            <person name="Kawachi M."/>
        </authorList>
    </citation>
    <scope>NUCLEOTIDE SEQUENCE [LARGE SCALE GENOMIC DNA]</scope>
    <source>
        <strain evidence="2">CCAP 1459/11A</strain>
    </source>
</reference>
<evidence type="ECO:0000313" key="2">
    <source>
        <dbReference type="Proteomes" id="UP000299794"/>
    </source>
</evidence>
<accession>A0A4P5ZFE5</accession>
<dbReference type="Pfam" id="PF23856">
    <property type="entry name" value="DUF7219"/>
    <property type="match status" value="1"/>
</dbReference>
<gene>
    <name evidence="1" type="ORF">PA905_27550</name>
</gene>
<dbReference type="RefSeq" id="WP_026785710.1">
    <property type="nucleotide sequence ID" value="NZ_BJCD01000048.1"/>
</dbReference>
<name>A0A4P5ZFE5_PLAAG</name>